<proteinExistence type="predicted"/>
<dbReference type="EMBL" id="UZAG01003826">
    <property type="protein sequence ID" value="VDO15947.1"/>
    <property type="molecule type" value="Genomic_DNA"/>
</dbReference>
<evidence type="ECO:0000313" key="1">
    <source>
        <dbReference type="EMBL" id="VDO15947.1"/>
    </source>
</evidence>
<dbReference type="WBParaSite" id="BTMF_0000472701-mRNA-1">
    <property type="protein sequence ID" value="BTMF_0000472701-mRNA-1"/>
    <property type="gene ID" value="BTMF_0000472701"/>
</dbReference>
<name>A0A0R3QED7_9BILA</name>
<reference evidence="3" key="1">
    <citation type="submission" date="2017-02" db="UniProtKB">
        <authorList>
            <consortium name="WormBaseParasite"/>
        </authorList>
    </citation>
    <scope>IDENTIFICATION</scope>
</reference>
<evidence type="ECO:0000313" key="2">
    <source>
        <dbReference type="Proteomes" id="UP000280834"/>
    </source>
</evidence>
<dbReference type="Proteomes" id="UP000280834">
    <property type="component" value="Unassembled WGS sequence"/>
</dbReference>
<keyword evidence="2" id="KW-1185">Reference proteome</keyword>
<dbReference type="STRING" id="42155.A0A0R3QED7"/>
<sequence length="78" mass="8912">MLGGVQNLDEAKKLNEENFNFEKQQEDLLMSKLAANGKLPVKPQSTFLQKKLQQQRVCFILKTFGFQEIAGISFFGLF</sequence>
<protein>
    <submittedName>
        <fullName evidence="1 3">Uncharacterized protein</fullName>
    </submittedName>
</protein>
<evidence type="ECO:0000313" key="3">
    <source>
        <dbReference type="WBParaSite" id="BTMF_0000472701-mRNA-1"/>
    </source>
</evidence>
<organism evidence="3">
    <name type="scientific">Brugia timori</name>
    <dbReference type="NCBI Taxonomy" id="42155"/>
    <lineage>
        <taxon>Eukaryota</taxon>
        <taxon>Metazoa</taxon>
        <taxon>Ecdysozoa</taxon>
        <taxon>Nematoda</taxon>
        <taxon>Chromadorea</taxon>
        <taxon>Rhabditida</taxon>
        <taxon>Spirurina</taxon>
        <taxon>Spiruromorpha</taxon>
        <taxon>Filarioidea</taxon>
        <taxon>Onchocercidae</taxon>
        <taxon>Brugia</taxon>
    </lineage>
</organism>
<accession>A0A0R3QED7</accession>
<reference evidence="1 2" key="2">
    <citation type="submission" date="2018-11" db="EMBL/GenBank/DDBJ databases">
        <authorList>
            <consortium name="Pathogen Informatics"/>
        </authorList>
    </citation>
    <scope>NUCLEOTIDE SEQUENCE [LARGE SCALE GENOMIC DNA]</scope>
</reference>
<dbReference type="AlphaFoldDB" id="A0A0R3QED7"/>
<gene>
    <name evidence="1" type="ORF">BTMF_LOCUS4015</name>
</gene>